<organism evidence="1 2">
    <name type="scientific">Meloidogyne graminicola</name>
    <dbReference type="NCBI Taxonomy" id="189291"/>
    <lineage>
        <taxon>Eukaryota</taxon>
        <taxon>Metazoa</taxon>
        <taxon>Ecdysozoa</taxon>
        <taxon>Nematoda</taxon>
        <taxon>Chromadorea</taxon>
        <taxon>Rhabditida</taxon>
        <taxon>Tylenchina</taxon>
        <taxon>Tylenchomorpha</taxon>
        <taxon>Tylenchoidea</taxon>
        <taxon>Meloidogynidae</taxon>
        <taxon>Meloidogyninae</taxon>
        <taxon>Meloidogyne</taxon>
    </lineage>
</organism>
<reference evidence="1" key="1">
    <citation type="journal article" date="2020" name="Ecol. Evol.">
        <title>Genome structure and content of the rice root-knot nematode (Meloidogyne graminicola).</title>
        <authorList>
            <person name="Phan N.T."/>
            <person name="Danchin E.G.J."/>
            <person name="Klopp C."/>
            <person name="Perfus-Barbeoch L."/>
            <person name="Kozlowski D.K."/>
            <person name="Koutsovoulos G.D."/>
            <person name="Lopez-Roques C."/>
            <person name="Bouchez O."/>
            <person name="Zahm M."/>
            <person name="Besnard G."/>
            <person name="Bellafiore S."/>
        </authorList>
    </citation>
    <scope>NUCLEOTIDE SEQUENCE</scope>
    <source>
        <strain evidence="1">VN-18</strain>
    </source>
</reference>
<proteinExistence type="predicted"/>
<accession>A0A8S9ZVC8</accession>
<name>A0A8S9ZVC8_9BILA</name>
<comment type="caution">
    <text evidence="1">The sequence shown here is derived from an EMBL/GenBank/DDBJ whole genome shotgun (WGS) entry which is preliminary data.</text>
</comment>
<evidence type="ECO:0000313" key="1">
    <source>
        <dbReference type="EMBL" id="KAF7637103.1"/>
    </source>
</evidence>
<dbReference type="AlphaFoldDB" id="A0A8S9ZVC8"/>
<dbReference type="EMBL" id="JABEBT010000023">
    <property type="protein sequence ID" value="KAF7637103.1"/>
    <property type="molecule type" value="Genomic_DNA"/>
</dbReference>
<gene>
    <name evidence="1" type="ORF">Mgra_00003492</name>
</gene>
<keyword evidence="2" id="KW-1185">Reference proteome</keyword>
<protein>
    <submittedName>
        <fullName evidence="1">Uncharacterized protein</fullName>
    </submittedName>
</protein>
<dbReference type="Proteomes" id="UP000605970">
    <property type="component" value="Unassembled WGS sequence"/>
</dbReference>
<sequence>MYKNIDLDVHFCKYTYRRPFHSKSLRIKFYLYTPFTKLDLIVNVNDRSKMNNR</sequence>
<evidence type="ECO:0000313" key="2">
    <source>
        <dbReference type="Proteomes" id="UP000605970"/>
    </source>
</evidence>